<accession>A0A1M5MQ30</accession>
<proteinExistence type="predicted"/>
<dbReference type="RefSeq" id="WP_079601634.1">
    <property type="nucleotide sequence ID" value="NZ_LT670817.1"/>
</dbReference>
<organism evidence="1 2">
    <name type="scientific">Bradyrhizobium erythrophlei</name>
    <dbReference type="NCBI Taxonomy" id="1437360"/>
    <lineage>
        <taxon>Bacteria</taxon>
        <taxon>Pseudomonadati</taxon>
        <taxon>Pseudomonadota</taxon>
        <taxon>Alphaproteobacteria</taxon>
        <taxon>Hyphomicrobiales</taxon>
        <taxon>Nitrobacteraceae</taxon>
        <taxon>Bradyrhizobium</taxon>
    </lineage>
</organism>
<protein>
    <submittedName>
        <fullName evidence="1">Uncharacterized protein</fullName>
    </submittedName>
</protein>
<dbReference type="EMBL" id="LT670817">
    <property type="protein sequence ID" value="SHG79504.1"/>
    <property type="molecule type" value="Genomic_DNA"/>
</dbReference>
<dbReference type="AlphaFoldDB" id="A0A1M5MQ30"/>
<gene>
    <name evidence="1" type="ORF">SAMN05443248_2681</name>
</gene>
<dbReference type="Proteomes" id="UP000189796">
    <property type="component" value="Chromosome I"/>
</dbReference>
<reference evidence="1 2" key="1">
    <citation type="submission" date="2016-11" db="EMBL/GenBank/DDBJ databases">
        <authorList>
            <person name="Jaros S."/>
            <person name="Januszkiewicz K."/>
            <person name="Wedrychowicz H."/>
        </authorList>
    </citation>
    <scope>NUCLEOTIDE SEQUENCE [LARGE SCALE GENOMIC DNA]</scope>
    <source>
        <strain evidence="1 2">GAS138</strain>
    </source>
</reference>
<dbReference type="OrthoDB" id="8230501at2"/>
<name>A0A1M5MQ30_9BRAD</name>
<evidence type="ECO:0000313" key="2">
    <source>
        <dbReference type="Proteomes" id="UP000189796"/>
    </source>
</evidence>
<sequence>MSNQEAYLGRSLNQRAYDAADLASAAMQAVMRQNNAAGRLASGSTLLALRSESVRIFNEEFGKAAQFAFNLMESNGDEITKPLAYFAQRMIDLIVEQVRTYAMQTGIAEATVAPEITKTKTTLEERRERLLDDFCHGMMGDLRLKKDPVVSVINSQTNSPGGIQQVGVGNFSQTAFAQNHQPLIAAIDAALASAEFEGLEASQKQGFRDIADVVKEEAAKPQPNPGKLRRWSDHLVRMGTEIGMRVAVSDISQVLAKIFAS</sequence>
<evidence type="ECO:0000313" key="1">
    <source>
        <dbReference type="EMBL" id="SHG79504.1"/>
    </source>
</evidence>